<evidence type="ECO:0000313" key="1">
    <source>
        <dbReference type="EMBL" id="GAA2241701.1"/>
    </source>
</evidence>
<sequence>MIRKRKAVGVGDGGPVVVEIEDVCGPATFERLPDALSALWGSLRLLPLGAVQADAFRYFLTRPQAADHVAEFIRRDGRIDLAFAMDGRSHYVRIRPADKAEPN</sequence>
<reference evidence="2" key="1">
    <citation type="journal article" date="2019" name="Int. J. Syst. Evol. Microbiol.">
        <title>The Global Catalogue of Microorganisms (GCM) 10K type strain sequencing project: providing services to taxonomists for standard genome sequencing and annotation.</title>
        <authorList>
            <consortium name="The Broad Institute Genomics Platform"/>
            <consortium name="The Broad Institute Genome Sequencing Center for Infectious Disease"/>
            <person name="Wu L."/>
            <person name="Ma J."/>
        </authorList>
    </citation>
    <scope>NUCLEOTIDE SEQUENCE [LARGE SCALE GENOMIC DNA]</scope>
    <source>
        <strain evidence="2">JCM 7356</strain>
    </source>
</reference>
<proteinExistence type="predicted"/>
<organism evidence="1 2">
    <name type="scientific">Kitasatospora cystarginea</name>
    <dbReference type="NCBI Taxonomy" id="58350"/>
    <lineage>
        <taxon>Bacteria</taxon>
        <taxon>Bacillati</taxon>
        <taxon>Actinomycetota</taxon>
        <taxon>Actinomycetes</taxon>
        <taxon>Kitasatosporales</taxon>
        <taxon>Streptomycetaceae</taxon>
        <taxon>Kitasatospora</taxon>
    </lineage>
</organism>
<dbReference type="RefSeq" id="WP_344636296.1">
    <property type="nucleotide sequence ID" value="NZ_BAAATR010000008.1"/>
</dbReference>
<protein>
    <submittedName>
        <fullName evidence="1">Uncharacterized protein</fullName>
    </submittedName>
</protein>
<gene>
    <name evidence="1" type="ORF">GCM10010430_24080</name>
</gene>
<comment type="caution">
    <text evidence="1">The sequence shown here is derived from an EMBL/GenBank/DDBJ whole genome shotgun (WGS) entry which is preliminary data.</text>
</comment>
<name>A0ABP5QTQ9_9ACTN</name>
<dbReference type="Proteomes" id="UP001500305">
    <property type="component" value="Unassembled WGS sequence"/>
</dbReference>
<accession>A0ABP5QTQ9</accession>
<keyword evidence="2" id="KW-1185">Reference proteome</keyword>
<evidence type="ECO:0000313" key="2">
    <source>
        <dbReference type="Proteomes" id="UP001500305"/>
    </source>
</evidence>
<dbReference type="EMBL" id="BAAATR010000008">
    <property type="protein sequence ID" value="GAA2241701.1"/>
    <property type="molecule type" value="Genomic_DNA"/>
</dbReference>